<sequence length="2032" mass="214522">MGGTSSSAGGGLGFVSDEKLRADVAVKLHSARKTAATQQAKDVRPTGRKPMPSAPKGPDPHSDRKAMADAFRAADQDKDGMVIFSEFKEAAKDVGFKTSDIRLKEAFNRFDKDKNGRIDVKEYLDFMSPLGGLQVAGIGLGISATTMSVTSSAVQISPASPTSPARKGPQQEKKVVEQPVASLESSKVLAKVARAVYERELSLQKAFQRWDADGSGSLDLRELKKALDDLGFALGADGLRTVFAAFDVNGDGRLSCWELVQGLSGLGFEQSETKTLSPRDLRDEVPVPVPTEVASPEVSSEKEEGKAERKRPREDEAEQQTEELPPRAEAHPPSDDLPGTSTTQFPQLEKSELLYPASPAAAGKSLQLRDTKAAVASDLKTAASDSCTPQTAEEGLLRTVGEGVDPTQHRVAESPESEMETETKRLLPAPRPSTLESKPLLLHPPPGEIGLLGSEHEKHQGASDWASDDILKTGVSGIQGSEHQKPKETEAKPEETELKQPVPKQPQHPQHEQQELEEQQPKSQGDFRAEELLPQTSAPSSRDDWQSQEALNRARSGLQPLREQPPLTPREMEPIRSNEALSSQATCPREPVKERPHGEQPQEGTELTLISSILPIYRTSTRCVPTCRTELAAMAAYAWKMSALEETESDEQVLAALRKRVKGLRTTSAKALAQCMNVPEVAGCPAATASNPSPAGSEGLPSVTAEVLVAFAKQLRYELSPSRAQKLRSAAAAGSIRSSSVGVPMFLRLLDGAGAQGSTAATRPPPSTSAQVSGIPLAATPTLTAAGGIQAPAVPTGLRNGLGGQGGDKQAGKAGMGDAGHASISNTQGLPQADLEQQKRKSKLEQRLRSLAPNERQVLSQLRNDLWQPRLALEAALKAGPVLTAGLSAAEFLAALEASGVFVVDDACQGQGLSGSGQGFAAPVTRLTEDEASQLLQALGFGSVAGGTGSGAAAGARARPKTTLSCEEFLRLLHDAKLDAVFAASELTSSGSYDPPARAVPTSLGVAPPTSAPSRSRQEDFSGAQNDAHGIGGRTRWLPKTYEGTPDETSRFARAAAGVSSLGRKGPTSQEEGTVRKVFQAWDASGDGKISPDELLTVDPSARMAVVLRRLDARFTGDSVSRMFAADGPFLAFYHLLSASLLATFTLPGAHGRAFGIDIVKTQPAGWATYLAADKSSFFFFSNITALRQVMSSPVQVYNPEIAGLAIKSCGVFKVRRRLTLCTESASQLLLRAGARHEASCQIQLLTCAPWFVAITHQTVRPFLQLACSRGRDWGWGSCELLESLPLLAIANGMDLVTCVIFSLAEGAAASPDSAGAPPLLGPPGVSTEVLWKCLASVGLDAGSETAASAYPAHPPADSDLSAMELPMKAMKAKAEAMSSKGEPMKTVKAKASASVMAKAKKAMKNKKAKASASVKAKAKKAMKTKKAKASALVKKAMQKAMKKAKAKEGRCEICRLVHPLSDLNVMRWTQDYTSFTCNFCARGAAGGHTPESIARLPPKLRARLVARGILKEEDVRVRMALAVVLGGSGGSSPPSGAFIIIQSTFLLQSHATNQRADVVLGHVRRTAFTHSDRFGPVRWRSRGSSPPPSRFSPGTPQGDPESERKLGSEADKIALCRPTAAAASNAWANAMLPALAKLPAGAVVKAAPPKAASARAVYSSAPVLNKRPAEEEVGGDAKRQAPGTPPEEGSEAPPAMSPADARAAAVRADGGQVQAWLYKDGQVSQAGQQPSAQMPLLPSAQPAASVFSFKEVAAPAPPLGAPPPPAGPPLPPGWVRVPSEDDFYFWNTNTNEVSWEHPAEKAEKVAAQKGGKGAGKKEEPKFTEEHRVLWTDLGKIIGSKGMNLKIIKASIGCIINVPKEGGKGGKGGKGKKGKDGKDKTHDTRHDWHNEKGKGDAKGKGKEGRGIGDGSAKLSDEMFGTVIISADDPHKARGGKRVLEIMLGYNRSVERALGELGVEVKMPSVEEMTGVGNPGKSGGKGKDKDGGIDPMDPSSYSDAPVGNWGSGMKKPGQKSSGGAEPRDSKTANAERC</sequence>
<dbReference type="Gene3D" id="2.20.70.10">
    <property type="match status" value="1"/>
</dbReference>
<comment type="caution">
    <text evidence="6">The sequence shown here is derived from an EMBL/GenBank/DDBJ whole genome shotgun (WGS) entry which is preliminary data.</text>
</comment>
<dbReference type="InterPro" id="IPR011992">
    <property type="entry name" value="EF-hand-dom_pair"/>
</dbReference>
<organism evidence="6 7">
    <name type="scientific">Polarella glacialis</name>
    <name type="common">Dinoflagellate</name>
    <dbReference type="NCBI Taxonomy" id="89957"/>
    <lineage>
        <taxon>Eukaryota</taxon>
        <taxon>Sar</taxon>
        <taxon>Alveolata</taxon>
        <taxon>Dinophyceae</taxon>
        <taxon>Suessiales</taxon>
        <taxon>Suessiaceae</taxon>
        <taxon>Polarella</taxon>
    </lineage>
</organism>
<protein>
    <recommendedName>
        <fullName evidence="8">Calmodulin</fullName>
    </recommendedName>
</protein>
<feature type="domain" description="EF-hand" evidence="5">
    <location>
        <begin position="62"/>
        <end position="97"/>
    </location>
</feature>
<feature type="region of interest" description="Disordered" evidence="3">
    <location>
        <begin position="1965"/>
        <end position="2032"/>
    </location>
</feature>
<dbReference type="InterPro" id="IPR001202">
    <property type="entry name" value="WW_dom"/>
</dbReference>
<dbReference type="PROSITE" id="PS50222">
    <property type="entry name" value="EF_HAND_2"/>
    <property type="match status" value="5"/>
</dbReference>
<feature type="domain" description="EF-hand" evidence="5">
    <location>
        <begin position="1070"/>
        <end position="1105"/>
    </location>
</feature>
<dbReference type="CDD" id="cd00201">
    <property type="entry name" value="WW"/>
    <property type="match status" value="1"/>
</dbReference>
<feature type="region of interest" description="Disordered" evidence="3">
    <location>
        <begin position="796"/>
        <end position="849"/>
    </location>
</feature>
<evidence type="ECO:0008006" key="8">
    <source>
        <dbReference type="Google" id="ProtNLM"/>
    </source>
</evidence>
<dbReference type="InterPro" id="IPR018247">
    <property type="entry name" value="EF_Hand_1_Ca_BS"/>
</dbReference>
<dbReference type="InterPro" id="IPR036020">
    <property type="entry name" value="WW_dom_sf"/>
</dbReference>
<dbReference type="Proteomes" id="UP000626109">
    <property type="component" value="Unassembled WGS sequence"/>
</dbReference>
<feature type="compositionally biased region" description="Basic and acidic residues" evidence="3">
    <location>
        <begin position="299"/>
        <end position="314"/>
    </location>
</feature>
<feature type="region of interest" description="Disordered" evidence="3">
    <location>
        <begin position="990"/>
        <end position="1038"/>
    </location>
</feature>
<evidence type="ECO:0000256" key="1">
    <source>
        <dbReference type="ARBA" id="ARBA00022737"/>
    </source>
</evidence>
<feature type="compositionally biased region" description="Basic and acidic residues" evidence="3">
    <location>
        <begin position="1668"/>
        <end position="1680"/>
    </location>
</feature>
<feature type="domain" description="EF-hand" evidence="5">
    <location>
        <begin position="98"/>
        <end position="133"/>
    </location>
</feature>
<dbReference type="PANTHER" id="PTHR23050">
    <property type="entry name" value="CALCIUM BINDING PROTEIN"/>
    <property type="match status" value="1"/>
</dbReference>
<feature type="region of interest" description="Disordered" evidence="3">
    <location>
        <begin position="29"/>
        <end position="65"/>
    </location>
</feature>
<reference evidence="6" key="1">
    <citation type="submission" date="2021-02" db="EMBL/GenBank/DDBJ databases">
        <authorList>
            <person name="Dougan E. K."/>
            <person name="Rhodes N."/>
            <person name="Thang M."/>
            <person name="Chan C."/>
        </authorList>
    </citation>
    <scope>NUCLEOTIDE SEQUENCE</scope>
</reference>
<dbReference type="Gene3D" id="1.10.238.10">
    <property type="entry name" value="EF-hand"/>
    <property type="match status" value="2"/>
</dbReference>
<feature type="domain" description="EF-hand" evidence="5">
    <location>
        <begin position="198"/>
        <end position="233"/>
    </location>
</feature>
<dbReference type="PROSITE" id="PS00018">
    <property type="entry name" value="EF_HAND_1"/>
    <property type="match status" value="4"/>
</dbReference>
<dbReference type="Pfam" id="PF13499">
    <property type="entry name" value="EF-hand_7"/>
    <property type="match status" value="2"/>
</dbReference>
<feature type="compositionally biased region" description="Basic and acidic residues" evidence="3">
    <location>
        <begin position="1874"/>
        <end position="1906"/>
    </location>
</feature>
<keyword evidence="1" id="KW-0677">Repeat</keyword>
<feature type="compositionally biased region" description="Basic and acidic residues" evidence="3">
    <location>
        <begin position="482"/>
        <end position="498"/>
    </location>
</feature>
<feature type="region of interest" description="Disordered" evidence="3">
    <location>
        <begin position="1575"/>
        <end position="1607"/>
    </location>
</feature>
<feature type="compositionally biased region" description="Basic and acidic residues" evidence="3">
    <location>
        <begin position="324"/>
        <end position="334"/>
    </location>
</feature>
<feature type="compositionally biased region" description="Basic and acidic residues" evidence="3">
    <location>
        <begin position="590"/>
        <end position="600"/>
    </location>
</feature>
<evidence type="ECO:0000256" key="3">
    <source>
        <dbReference type="SAM" id="MobiDB-lite"/>
    </source>
</evidence>
<dbReference type="GO" id="GO:0005509">
    <property type="term" value="F:calcium ion binding"/>
    <property type="evidence" value="ECO:0007669"/>
    <property type="project" value="InterPro"/>
</dbReference>
<feature type="compositionally biased region" description="Basic and acidic residues" evidence="3">
    <location>
        <begin position="836"/>
        <end position="848"/>
    </location>
</feature>
<keyword evidence="2" id="KW-0106">Calcium</keyword>
<dbReference type="SUPFAM" id="SSF47473">
    <property type="entry name" value="EF-hand"/>
    <property type="match status" value="1"/>
</dbReference>
<evidence type="ECO:0000313" key="6">
    <source>
        <dbReference type="EMBL" id="CAE8742428.1"/>
    </source>
</evidence>
<accession>A0A813LV77</accession>
<dbReference type="InterPro" id="IPR050145">
    <property type="entry name" value="Centrin_CML-like"/>
</dbReference>
<feature type="compositionally biased region" description="Gly residues" evidence="3">
    <location>
        <begin position="800"/>
        <end position="818"/>
    </location>
</feature>
<dbReference type="SMART" id="SM00054">
    <property type="entry name" value="EFh"/>
    <property type="match status" value="5"/>
</dbReference>
<evidence type="ECO:0000259" key="4">
    <source>
        <dbReference type="PROSITE" id="PS50020"/>
    </source>
</evidence>
<dbReference type="SUPFAM" id="SSF51045">
    <property type="entry name" value="WW domain"/>
    <property type="match status" value="1"/>
</dbReference>
<evidence type="ECO:0000259" key="5">
    <source>
        <dbReference type="PROSITE" id="PS50222"/>
    </source>
</evidence>
<dbReference type="PROSITE" id="PS50020">
    <property type="entry name" value="WW_DOMAIN_2"/>
    <property type="match status" value="1"/>
</dbReference>
<dbReference type="EMBL" id="CAJNNW010037506">
    <property type="protein sequence ID" value="CAE8742428.1"/>
    <property type="molecule type" value="Genomic_DNA"/>
</dbReference>
<feature type="region of interest" description="Disordered" evidence="3">
    <location>
        <begin position="1668"/>
        <end position="1707"/>
    </location>
</feature>
<evidence type="ECO:0000313" key="7">
    <source>
        <dbReference type="Proteomes" id="UP000626109"/>
    </source>
</evidence>
<feature type="compositionally biased region" description="Basic and acidic residues" evidence="3">
    <location>
        <begin position="2020"/>
        <end position="2032"/>
    </location>
</feature>
<gene>
    <name evidence="6" type="ORF">PGLA2088_LOCUS50962</name>
</gene>
<feature type="compositionally biased region" description="Low complexity" evidence="3">
    <location>
        <begin position="499"/>
        <end position="508"/>
    </location>
</feature>
<dbReference type="InterPro" id="IPR002048">
    <property type="entry name" value="EF_hand_dom"/>
</dbReference>
<dbReference type="Pfam" id="PF13202">
    <property type="entry name" value="EF-hand_5"/>
    <property type="match status" value="1"/>
</dbReference>
<feature type="region of interest" description="Disordered" evidence="3">
    <location>
        <begin position="378"/>
        <end position="605"/>
    </location>
</feature>
<evidence type="ECO:0000256" key="2">
    <source>
        <dbReference type="ARBA" id="ARBA00022837"/>
    </source>
</evidence>
<feature type="region of interest" description="Disordered" evidence="3">
    <location>
        <begin position="154"/>
        <end position="177"/>
    </location>
</feature>
<feature type="domain" description="WW" evidence="4">
    <location>
        <begin position="1769"/>
        <end position="1801"/>
    </location>
</feature>
<dbReference type="SMART" id="SM00456">
    <property type="entry name" value="WW"/>
    <property type="match status" value="1"/>
</dbReference>
<proteinExistence type="predicted"/>
<name>A0A813LV77_POLGL</name>
<feature type="region of interest" description="Disordered" evidence="3">
    <location>
        <begin position="1859"/>
        <end position="1912"/>
    </location>
</feature>
<dbReference type="CDD" id="cd00051">
    <property type="entry name" value="EFh"/>
    <property type="match status" value="2"/>
</dbReference>
<feature type="domain" description="EF-hand" evidence="5">
    <location>
        <begin position="234"/>
        <end position="269"/>
    </location>
</feature>
<feature type="region of interest" description="Disordered" evidence="3">
    <location>
        <begin position="271"/>
        <end position="356"/>
    </location>
</feature>